<dbReference type="InterPro" id="IPR012334">
    <property type="entry name" value="Pectin_lyas_fold"/>
</dbReference>
<organism evidence="1 2">
    <name type="scientific">Candidatus Electrothrix marina</name>
    <dbReference type="NCBI Taxonomy" id="1859130"/>
    <lineage>
        <taxon>Bacteria</taxon>
        <taxon>Pseudomonadati</taxon>
        <taxon>Thermodesulfobacteriota</taxon>
        <taxon>Desulfobulbia</taxon>
        <taxon>Desulfobulbales</taxon>
        <taxon>Desulfobulbaceae</taxon>
        <taxon>Candidatus Electrothrix</taxon>
    </lineage>
</organism>
<protein>
    <recommendedName>
        <fullName evidence="3">Pectate lyase</fullName>
    </recommendedName>
</protein>
<dbReference type="InterPro" id="IPR011050">
    <property type="entry name" value="Pectin_lyase_fold/virulence"/>
</dbReference>
<dbReference type="AlphaFoldDB" id="A0A444JAQ8"/>
<dbReference type="EMBL" id="MTKS01000386">
    <property type="protein sequence ID" value="RWX50107.1"/>
    <property type="molecule type" value="Genomic_DNA"/>
</dbReference>
<proteinExistence type="predicted"/>
<dbReference type="Gene3D" id="2.160.20.10">
    <property type="entry name" value="Single-stranded right-handed beta-helix, Pectin lyase-like"/>
    <property type="match status" value="1"/>
</dbReference>
<sequence>MPSWLVARITLAFFLVVSLRGICTAAVSVSTVSELVAAVTAANSGGDSIILVNNGTYDLNGEYLRITADNVTVRSAGGNRSAVTLDGNYVTTEIFQIVASNVIIADMTLQKAQDHPIHVIGADDRDISGILIDNVHIIDPGQQAGSPYKAMQVYKYASVTLCNQLKSRLRPPGRRKL</sequence>
<keyword evidence="2" id="KW-1185">Reference proteome</keyword>
<accession>A0A444JAQ8</accession>
<evidence type="ECO:0000313" key="2">
    <source>
        <dbReference type="Proteomes" id="UP000288892"/>
    </source>
</evidence>
<evidence type="ECO:0008006" key="3">
    <source>
        <dbReference type="Google" id="ProtNLM"/>
    </source>
</evidence>
<name>A0A444JAQ8_9BACT</name>
<reference evidence="1 2" key="1">
    <citation type="submission" date="2017-01" db="EMBL/GenBank/DDBJ databases">
        <title>The cable genome- insights into the physiology and evolution of filamentous bacteria capable of sulfide oxidation via long distance electron transfer.</title>
        <authorList>
            <person name="Schreiber L."/>
            <person name="Bjerg J.T."/>
            <person name="Boggild A."/>
            <person name="Van De Vossenberg J."/>
            <person name="Meysman F."/>
            <person name="Nielsen L.P."/>
            <person name="Schramm A."/>
            <person name="Kjeldsen K.U."/>
        </authorList>
    </citation>
    <scope>NUCLEOTIDE SEQUENCE [LARGE SCALE GENOMIC DNA]</scope>
    <source>
        <strain evidence="1">A5</strain>
    </source>
</reference>
<gene>
    <name evidence="1" type="ORF">VU01_13862</name>
</gene>
<comment type="caution">
    <text evidence="1">The sequence shown here is derived from an EMBL/GenBank/DDBJ whole genome shotgun (WGS) entry which is preliminary data.</text>
</comment>
<evidence type="ECO:0000313" key="1">
    <source>
        <dbReference type="EMBL" id="RWX50107.1"/>
    </source>
</evidence>
<dbReference type="SUPFAM" id="SSF51126">
    <property type="entry name" value="Pectin lyase-like"/>
    <property type="match status" value="1"/>
</dbReference>
<dbReference type="Proteomes" id="UP000288892">
    <property type="component" value="Unassembled WGS sequence"/>
</dbReference>